<comment type="caution">
    <text evidence="2">The sequence shown here is derived from an EMBL/GenBank/DDBJ whole genome shotgun (WGS) entry which is preliminary data.</text>
</comment>
<proteinExistence type="predicted"/>
<evidence type="ECO:0000313" key="2">
    <source>
        <dbReference type="EMBL" id="KHF45591.1"/>
    </source>
</evidence>
<protein>
    <submittedName>
        <fullName evidence="2">Uncharacterized protein</fullName>
    </submittedName>
</protein>
<dbReference type="Proteomes" id="UP000030848">
    <property type="component" value="Unassembled WGS sequence"/>
</dbReference>
<reference evidence="2 3" key="1">
    <citation type="submission" date="2014-10" db="EMBL/GenBank/DDBJ databases">
        <title>Genome sequence of Micropolyspora internatus JCM3315.</title>
        <authorList>
            <person name="Shin S.-K."/>
            <person name="Yi H."/>
        </authorList>
    </citation>
    <scope>NUCLEOTIDE SEQUENCE [LARGE SCALE GENOMIC DNA]</scope>
    <source>
        <strain evidence="2 3">JCM 3315</strain>
    </source>
</reference>
<sequence length="46" mass="5040">MVDARHEDDRFAPVEGIGRERSPGTGVSPAPITPTDQPITRHAQWS</sequence>
<dbReference type="AlphaFoldDB" id="A0A837DGJ3"/>
<gene>
    <name evidence="2" type="ORF">MINT15_08080</name>
</gene>
<feature type="compositionally biased region" description="Polar residues" evidence="1">
    <location>
        <begin position="34"/>
        <end position="46"/>
    </location>
</feature>
<dbReference type="EMBL" id="JRZE01000002">
    <property type="protein sequence ID" value="KHF45591.1"/>
    <property type="molecule type" value="Genomic_DNA"/>
</dbReference>
<evidence type="ECO:0000313" key="3">
    <source>
        <dbReference type="Proteomes" id="UP000030848"/>
    </source>
</evidence>
<name>A0A837DGJ3_9PSEU</name>
<organism evidence="2 3">
    <name type="scientific">Saccharomonospora viridis</name>
    <dbReference type="NCBI Taxonomy" id="1852"/>
    <lineage>
        <taxon>Bacteria</taxon>
        <taxon>Bacillati</taxon>
        <taxon>Actinomycetota</taxon>
        <taxon>Actinomycetes</taxon>
        <taxon>Pseudonocardiales</taxon>
        <taxon>Pseudonocardiaceae</taxon>
        <taxon>Saccharomonospora</taxon>
    </lineage>
</organism>
<evidence type="ECO:0000256" key="1">
    <source>
        <dbReference type="SAM" id="MobiDB-lite"/>
    </source>
</evidence>
<feature type="region of interest" description="Disordered" evidence="1">
    <location>
        <begin position="1"/>
        <end position="46"/>
    </location>
</feature>
<accession>A0A837DGJ3</accession>
<feature type="compositionally biased region" description="Basic and acidic residues" evidence="1">
    <location>
        <begin position="1"/>
        <end position="22"/>
    </location>
</feature>